<organism evidence="2 3">
    <name type="scientific">Cedecea neteri</name>
    <dbReference type="NCBI Taxonomy" id="158822"/>
    <lineage>
        <taxon>Bacteria</taxon>
        <taxon>Pseudomonadati</taxon>
        <taxon>Pseudomonadota</taxon>
        <taxon>Gammaproteobacteria</taxon>
        <taxon>Enterobacterales</taxon>
        <taxon>Enterobacteriaceae</taxon>
        <taxon>Cedecea</taxon>
    </lineage>
</organism>
<keyword evidence="1" id="KW-0472">Membrane</keyword>
<evidence type="ECO:0000256" key="1">
    <source>
        <dbReference type="SAM" id="Phobius"/>
    </source>
</evidence>
<protein>
    <submittedName>
        <fullName evidence="2">Uncharacterized protein</fullName>
    </submittedName>
</protein>
<feature type="transmembrane region" description="Helical" evidence="1">
    <location>
        <begin position="36"/>
        <end position="57"/>
    </location>
</feature>
<dbReference type="EMBL" id="UAVU01000004">
    <property type="protein sequence ID" value="SQC90706.1"/>
    <property type="molecule type" value="Genomic_DNA"/>
</dbReference>
<evidence type="ECO:0000313" key="2">
    <source>
        <dbReference type="EMBL" id="SQC90706.1"/>
    </source>
</evidence>
<accession>A0A2X3IU93</accession>
<reference evidence="2 3" key="1">
    <citation type="submission" date="2018-06" db="EMBL/GenBank/DDBJ databases">
        <authorList>
            <consortium name="Pathogen Informatics"/>
            <person name="Doyle S."/>
        </authorList>
    </citation>
    <scope>NUCLEOTIDE SEQUENCE [LARGE SCALE GENOMIC DNA]</scope>
    <source>
        <strain evidence="2 3">NCTC12120</strain>
    </source>
</reference>
<sequence length="215" mass="23529">MRGIFLLEMAASALGLIGMSGFKTRLFLLNKNSQRLLLLCGGLLLGMLAALIVISIFKPAVKPLDDRKDSVALLVYSWEAQASSLLTSAKIYHSSDSGTRKDILLMVWNVKPCLLAGKMSVSAMPNQAMKWIQRELRESLRIALLPSPASRCLRPGAAEQPNLYKQSIVAETGAHGHPPEQAIEENHQYEGQIQPSGASLRTILSPEKADPRRTV</sequence>
<keyword evidence="1" id="KW-0812">Transmembrane</keyword>
<keyword evidence="1" id="KW-1133">Transmembrane helix</keyword>
<gene>
    <name evidence="2" type="ORF">NCTC12120_03845</name>
</gene>
<dbReference type="Proteomes" id="UP000251197">
    <property type="component" value="Unassembled WGS sequence"/>
</dbReference>
<dbReference type="AlphaFoldDB" id="A0A2X3IU93"/>
<name>A0A2X3IU93_9ENTR</name>
<evidence type="ECO:0000313" key="3">
    <source>
        <dbReference type="Proteomes" id="UP000251197"/>
    </source>
</evidence>
<proteinExistence type="predicted"/>
<feature type="transmembrane region" description="Helical" evidence="1">
    <location>
        <begin position="6"/>
        <end position="24"/>
    </location>
</feature>